<geneLocation type="plasmid" evidence="1">
    <name>pSSLNP162</name>
</geneLocation>
<dbReference type="AlphaFoldDB" id="A0A517CM99"/>
<evidence type="ECO:0000313" key="1">
    <source>
        <dbReference type="EMBL" id="QDR66123.1"/>
    </source>
</evidence>
<dbReference type="EMBL" id="CP041918">
    <property type="protein sequence ID" value="QDR66123.1"/>
    <property type="molecule type" value="Genomic_DNA"/>
</dbReference>
<keyword evidence="1" id="KW-0614">Plasmid</keyword>
<gene>
    <name evidence="1" type="ORF">FPV13_14580</name>
</gene>
<sequence length="163" mass="19117">MSEISLKEEREDYGYLSEAKSFADMKKRLERLDNDKKYYYALNTKAAEKFMKKSEFIKPNGTIDVDLYIDAINYLKSVPDSEYNRDDYILDCLLVDAYEEGIEELFSDTQGFVGKTLASPVRKFNRRSKESFKSLARPDDGSIMAGIIWLKNWIVRKYNELKR</sequence>
<proteinExistence type="predicted"/>
<organism evidence="1">
    <name type="scientific">Mammaliicoccus sciuri</name>
    <name type="common">Staphylococcus sciuri</name>
    <dbReference type="NCBI Taxonomy" id="1296"/>
    <lineage>
        <taxon>Bacteria</taxon>
        <taxon>Bacillati</taxon>
        <taxon>Bacillota</taxon>
        <taxon>Bacilli</taxon>
        <taxon>Bacillales</taxon>
        <taxon>Staphylococcaceae</taxon>
        <taxon>Mammaliicoccus</taxon>
    </lineage>
</organism>
<name>A0A517CM99_MAMSC</name>
<accession>A0A517CM99</accession>
<protein>
    <submittedName>
        <fullName evidence="1">Uncharacterized protein</fullName>
    </submittedName>
</protein>
<reference evidence="1" key="1">
    <citation type="submission" date="2019-07" db="EMBL/GenBank/DDBJ databases">
        <title>Draft Genome Sequence of Megaplasmid-Bearing Staphylococcus scuiri strain B9-58B Isolated from Retail Pork.</title>
        <authorList>
            <person name="Neyaz L."/>
            <person name="Karki A.B."/>
            <person name="Fakhr M.K."/>
        </authorList>
    </citation>
    <scope>NUCLEOTIDE SEQUENCE</scope>
    <source>
        <strain evidence="1">B9-58B</strain>
        <plasmid evidence="1">pSSLNP162</plasmid>
    </source>
</reference>
<dbReference type="RefSeq" id="WP_152292169.1">
    <property type="nucleotide sequence ID" value="NZ_CP041918.1"/>
</dbReference>